<evidence type="ECO:0000313" key="5">
    <source>
        <dbReference type="EMBL" id="KZS97208.1"/>
    </source>
</evidence>
<dbReference type="Pfam" id="PF07572">
    <property type="entry name" value="BCNT"/>
    <property type="match status" value="1"/>
</dbReference>
<gene>
    <name evidence="5" type="ORF">SISNIDRAFT_547250</name>
</gene>
<reference evidence="5 6" key="1">
    <citation type="journal article" date="2016" name="Mol. Biol. Evol.">
        <title>Comparative Genomics of Early-Diverging Mushroom-Forming Fungi Provides Insights into the Origins of Lignocellulose Decay Capabilities.</title>
        <authorList>
            <person name="Nagy L.G."/>
            <person name="Riley R."/>
            <person name="Tritt A."/>
            <person name="Adam C."/>
            <person name="Daum C."/>
            <person name="Floudas D."/>
            <person name="Sun H."/>
            <person name="Yadav J.S."/>
            <person name="Pangilinan J."/>
            <person name="Larsson K.H."/>
            <person name="Matsuura K."/>
            <person name="Barry K."/>
            <person name="Labutti K."/>
            <person name="Kuo R."/>
            <person name="Ohm R.A."/>
            <person name="Bhattacharya S.S."/>
            <person name="Shirouzu T."/>
            <person name="Yoshinaga Y."/>
            <person name="Martin F.M."/>
            <person name="Grigoriev I.V."/>
            <person name="Hibbett D.S."/>
        </authorList>
    </citation>
    <scope>NUCLEOTIDE SEQUENCE [LARGE SCALE GENOMIC DNA]</scope>
    <source>
        <strain evidence="5 6">HHB9708</strain>
    </source>
</reference>
<feature type="compositionally biased region" description="Basic and acidic residues" evidence="3">
    <location>
        <begin position="139"/>
        <end position="149"/>
    </location>
</feature>
<sequence length="274" mass="29659">MSTNLKEEPQPVDIVPKREDEDSDEDDSDYVPEGADGSANDDSDSDSADEGGSGPPSPKRVKADLADLSEEKREAREKERAALWEAFQASTGTTLNATPDFEPPTMIKVRKSYRFAGKDFSEVVMVAEGSTDAQQWPRVIEDEAVKPEDDSAAALPTPESISSTSAPLPTLAPPSTTPTPSSTSAPSPLPAKPGPRKPKTVLGAIPNTKPKKLTTLDKSAMDWKAHVNEDEGTKDELEANRRGGGYLEKVEFLERVEERKEAGREAAGSKRRRN</sequence>
<dbReference type="PANTHER" id="PTHR48407:SF1">
    <property type="entry name" value="CRANIOFACIAL DEVELOPMENT PROTEIN 1"/>
    <property type="match status" value="1"/>
</dbReference>
<feature type="region of interest" description="Disordered" evidence="3">
    <location>
        <begin position="1"/>
        <end position="80"/>
    </location>
</feature>
<dbReference type="OrthoDB" id="445677at2759"/>
<feature type="compositionally biased region" description="Basic and acidic residues" evidence="3">
    <location>
        <begin position="61"/>
        <end position="80"/>
    </location>
</feature>
<dbReference type="STRING" id="1314777.A0A164YTA7"/>
<evidence type="ECO:0000256" key="1">
    <source>
        <dbReference type="ARBA" id="ARBA00010465"/>
    </source>
</evidence>
<dbReference type="AlphaFoldDB" id="A0A164YTA7"/>
<feature type="region of interest" description="Disordered" evidence="3">
    <location>
        <begin position="130"/>
        <end position="215"/>
    </location>
</feature>
<evidence type="ECO:0000259" key="4">
    <source>
        <dbReference type="PROSITE" id="PS51279"/>
    </source>
</evidence>
<dbReference type="InterPro" id="IPR011421">
    <property type="entry name" value="BCNT-C"/>
</dbReference>
<dbReference type="PANTHER" id="PTHR48407">
    <property type="entry name" value="CRANIOFACIAL DEVELOPMENT PROTEIN 1"/>
    <property type="match status" value="1"/>
</dbReference>
<dbReference type="InterPro" id="IPR027124">
    <property type="entry name" value="Swc5/CFDP1/2"/>
</dbReference>
<dbReference type="GO" id="GO:0000812">
    <property type="term" value="C:Swr1 complex"/>
    <property type="evidence" value="ECO:0007669"/>
    <property type="project" value="TreeGrafter"/>
</dbReference>
<feature type="compositionally biased region" description="Acidic residues" evidence="3">
    <location>
        <begin position="21"/>
        <end position="30"/>
    </location>
</feature>
<evidence type="ECO:0000256" key="2">
    <source>
        <dbReference type="ARBA" id="ARBA00019138"/>
    </source>
</evidence>
<dbReference type="PROSITE" id="PS51279">
    <property type="entry name" value="BCNT_C"/>
    <property type="match status" value="1"/>
</dbReference>
<evidence type="ECO:0000256" key="3">
    <source>
        <dbReference type="SAM" id="MobiDB-lite"/>
    </source>
</evidence>
<protein>
    <recommendedName>
        <fullName evidence="2">SWR1-complex protein 5</fullName>
    </recommendedName>
</protein>
<feature type="compositionally biased region" description="Basic and acidic residues" evidence="3">
    <location>
        <begin position="1"/>
        <end position="20"/>
    </location>
</feature>
<organism evidence="5 6">
    <name type="scientific">Sistotremastrum niveocremeum HHB9708</name>
    <dbReference type="NCBI Taxonomy" id="1314777"/>
    <lineage>
        <taxon>Eukaryota</taxon>
        <taxon>Fungi</taxon>
        <taxon>Dikarya</taxon>
        <taxon>Basidiomycota</taxon>
        <taxon>Agaricomycotina</taxon>
        <taxon>Agaricomycetes</taxon>
        <taxon>Sistotremastrales</taxon>
        <taxon>Sistotremastraceae</taxon>
        <taxon>Sertulicium</taxon>
        <taxon>Sertulicium niveocremeum</taxon>
    </lineage>
</organism>
<name>A0A164YTA7_9AGAM</name>
<dbReference type="EMBL" id="KV419397">
    <property type="protein sequence ID" value="KZS97208.1"/>
    <property type="molecule type" value="Genomic_DNA"/>
</dbReference>
<feature type="compositionally biased region" description="Acidic residues" evidence="3">
    <location>
        <begin position="39"/>
        <end position="49"/>
    </location>
</feature>
<accession>A0A164YTA7</accession>
<dbReference type="Proteomes" id="UP000076722">
    <property type="component" value="Unassembled WGS sequence"/>
</dbReference>
<proteinExistence type="inferred from homology"/>
<evidence type="ECO:0000313" key="6">
    <source>
        <dbReference type="Proteomes" id="UP000076722"/>
    </source>
</evidence>
<comment type="similarity">
    <text evidence="1">Belongs to the SWC5 family.</text>
</comment>
<feature type="domain" description="BCNT-C" evidence="4">
    <location>
        <begin position="195"/>
        <end position="274"/>
    </location>
</feature>
<keyword evidence="6" id="KW-1185">Reference proteome</keyword>